<organism evidence="5 6">
    <name type="scientific">Octopus sinensis</name>
    <name type="common">East Asian common octopus</name>
    <dbReference type="NCBI Taxonomy" id="2607531"/>
    <lineage>
        <taxon>Eukaryota</taxon>
        <taxon>Metazoa</taxon>
        <taxon>Spiralia</taxon>
        <taxon>Lophotrochozoa</taxon>
        <taxon>Mollusca</taxon>
        <taxon>Cephalopoda</taxon>
        <taxon>Coleoidea</taxon>
        <taxon>Octopodiformes</taxon>
        <taxon>Octopoda</taxon>
        <taxon>Incirrata</taxon>
        <taxon>Octopodidae</taxon>
        <taxon>Octopus</taxon>
    </lineage>
</organism>
<evidence type="ECO:0000313" key="6">
    <source>
        <dbReference type="RefSeq" id="XP_029647414.1"/>
    </source>
</evidence>
<dbReference type="Pfam" id="PF03372">
    <property type="entry name" value="Exo_endo_phos"/>
    <property type="match status" value="1"/>
</dbReference>
<dbReference type="PANTHER" id="PTHR16320:SF1">
    <property type="entry name" value="SPHINGOMYELINASE DDB_G0288017"/>
    <property type="match status" value="1"/>
</dbReference>
<dbReference type="RefSeq" id="XP_036366596.1">
    <property type="nucleotide sequence ID" value="XM_036510703.1"/>
</dbReference>
<evidence type="ECO:0000259" key="4">
    <source>
        <dbReference type="Pfam" id="PF03372"/>
    </source>
</evidence>
<feature type="transmembrane region" description="Helical" evidence="3">
    <location>
        <begin position="21"/>
        <end position="41"/>
    </location>
</feature>
<feature type="domain" description="Endonuclease/exonuclease/phosphatase" evidence="4">
    <location>
        <begin position="207"/>
        <end position="484"/>
    </location>
</feature>
<dbReference type="InterPro" id="IPR036691">
    <property type="entry name" value="Endo/exonu/phosph_ase_sf"/>
</dbReference>
<keyword evidence="3" id="KW-0812">Transmembrane</keyword>
<dbReference type="InterPro" id="IPR038772">
    <property type="entry name" value="Sph/SMPD2-like"/>
</dbReference>
<dbReference type="EC" id="3.1.4.12" evidence="2"/>
<reference evidence="6 7" key="1">
    <citation type="submission" date="2025-08" db="UniProtKB">
        <authorList>
            <consortium name="RefSeq"/>
        </authorList>
    </citation>
    <scope>IDENTIFICATION</scope>
</reference>
<dbReference type="Proteomes" id="UP000515154">
    <property type="component" value="Linkage group LG18"/>
</dbReference>
<keyword evidence="3" id="KW-1133">Transmembrane helix</keyword>
<keyword evidence="3" id="KW-0472">Membrane</keyword>
<dbReference type="SUPFAM" id="SSF56219">
    <property type="entry name" value="DNase I-like"/>
    <property type="match status" value="1"/>
</dbReference>
<evidence type="ECO:0000313" key="7">
    <source>
        <dbReference type="RefSeq" id="XP_036366596.1"/>
    </source>
</evidence>
<proteinExistence type="inferred from homology"/>
<accession>A0A6P7T994</accession>
<sequence>MLYKNEFQFNSLHLLFNLNENILRIFLWSLNQLLGLFVLTTPEMDSIFTILLNMTLVLPCLILLFVTLPFGIVGFFIRCALHQFRKPYVYSYRKPMFLDISRVPCTVAIATSNVCLLPEFLSRYNNLLDGDRRARLIGERIVDDECLNLKRNNDVSEGHNTRLNCDNRTLHSSCNGPETATHNNLNSNFSSYHKDSNHIHMRNLNDSKAFNKEILAQFPQLDFVCFQETWNRDLAKKLLHKIHPVFPYIIYDVGVMNMSSNRFLLNSGLMVASKYPVEDVEFKWFKQSTLACRFSGKGLLMVKIVLGEEKTGKRAVGYVYNTHLQAYEGEEKILDKQLNDIVDWTTDFKKSTYRENDDVKFDFLCGDFNFDNLSPGEAHLQNHPIYNIYEDPGRVCDGVDSPWVVGTELRPLLLWDKAISTPEGLRIVLQDPDLRHQFINDANIKKKTISELCHTLPQLDENGKMKLRCEIAGKRRIDRIFYRKESPVKMKAYNFISRLASLTDHIPVAMTVQISTNSS</sequence>
<feature type="transmembrane region" description="Helical" evidence="3">
    <location>
        <begin position="47"/>
        <end position="77"/>
    </location>
</feature>
<evidence type="ECO:0000256" key="1">
    <source>
        <dbReference type="ARBA" id="ARBA00006335"/>
    </source>
</evidence>
<evidence type="ECO:0000256" key="3">
    <source>
        <dbReference type="SAM" id="Phobius"/>
    </source>
</evidence>
<dbReference type="KEGG" id="osn:115221378"/>
<name>A0A6P7T994_9MOLL</name>
<dbReference type="InterPro" id="IPR005135">
    <property type="entry name" value="Endo/exonuclease/phosphatase"/>
</dbReference>
<gene>
    <name evidence="6 7" type="primary">LOC115221378</name>
</gene>
<evidence type="ECO:0000313" key="5">
    <source>
        <dbReference type="Proteomes" id="UP000515154"/>
    </source>
</evidence>
<evidence type="ECO:0000256" key="2">
    <source>
        <dbReference type="ARBA" id="ARBA00012369"/>
    </source>
</evidence>
<dbReference type="AlphaFoldDB" id="A0A6P7T994"/>
<dbReference type="RefSeq" id="XP_029647414.1">
    <property type="nucleotide sequence ID" value="XM_029791554.2"/>
</dbReference>
<dbReference type="GO" id="GO:0004767">
    <property type="term" value="F:sphingomyelin phosphodiesterase activity"/>
    <property type="evidence" value="ECO:0007669"/>
    <property type="project" value="UniProtKB-EC"/>
</dbReference>
<dbReference type="GO" id="GO:0005737">
    <property type="term" value="C:cytoplasm"/>
    <property type="evidence" value="ECO:0007669"/>
    <property type="project" value="TreeGrafter"/>
</dbReference>
<comment type="similarity">
    <text evidence="1">Belongs to the neutral sphingomyelinase family.</text>
</comment>
<keyword evidence="5" id="KW-1185">Reference proteome</keyword>
<protein>
    <recommendedName>
        <fullName evidence="2">sphingomyelin phosphodiesterase</fullName>
        <ecNumber evidence="2">3.1.4.12</ecNumber>
    </recommendedName>
</protein>
<dbReference type="Gene3D" id="3.60.10.10">
    <property type="entry name" value="Endonuclease/exonuclease/phosphatase"/>
    <property type="match status" value="1"/>
</dbReference>
<dbReference type="PANTHER" id="PTHR16320">
    <property type="entry name" value="SPHINGOMYELINASE FAMILY MEMBER"/>
    <property type="match status" value="1"/>
</dbReference>